<dbReference type="InterPro" id="IPR016477">
    <property type="entry name" value="Fructo-/Ketosamine-3-kinase"/>
</dbReference>
<name>A0ABW1MQW4_9ACTN</name>
<feature type="region of interest" description="Disordered" evidence="2">
    <location>
        <begin position="1"/>
        <end position="33"/>
    </location>
</feature>
<reference evidence="4" key="1">
    <citation type="journal article" date="2019" name="Int. J. Syst. Evol. Microbiol.">
        <title>The Global Catalogue of Microorganisms (GCM) 10K type strain sequencing project: providing services to taxonomists for standard genome sequencing and annotation.</title>
        <authorList>
            <consortium name="The Broad Institute Genomics Platform"/>
            <consortium name="The Broad Institute Genome Sequencing Center for Infectious Disease"/>
            <person name="Wu L."/>
            <person name="Ma J."/>
        </authorList>
    </citation>
    <scope>NUCLEOTIDE SEQUENCE [LARGE SCALE GENOMIC DNA]</scope>
    <source>
        <strain evidence="4">CGMCC 1.15180</strain>
    </source>
</reference>
<dbReference type="Gene3D" id="1.20.1270.240">
    <property type="match status" value="1"/>
</dbReference>
<keyword evidence="1" id="KW-0808">Transferase</keyword>
<keyword evidence="1 3" id="KW-0418">Kinase</keyword>
<dbReference type="Gene3D" id="3.30.200.20">
    <property type="entry name" value="Phosphorylase Kinase, domain 1"/>
    <property type="match status" value="1"/>
</dbReference>
<dbReference type="Pfam" id="PF03881">
    <property type="entry name" value="Fructosamin_kin"/>
    <property type="match status" value="1"/>
</dbReference>
<feature type="compositionally biased region" description="Low complexity" evidence="2">
    <location>
        <begin position="1"/>
        <end position="10"/>
    </location>
</feature>
<evidence type="ECO:0000256" key="2">
    <source>
        <dbReference type="SAM" id="MobiDB-lite"/>
    </source>
</evidence>
<dbReference type="PANTHER" id="PTHR12149:SF8">
    <property type="entry name" value="PROTEIN-RIBULOSAMINE 3-KINASE"/>
    <property type="match status" value="1"/>
</dbReference>
<comment type="caution">
    <text evidence="3">The sequence shown here is derived from an EMBL/GenBank/DDBJ whole genome shotgun (WGS) entry which is preliminary data.</text>
</comment>
<evidence type="ECO:0000256" key="1">
    <source>
        <dbReference type="PIRNR" id="PIRNR006221"/>
    </source>
</evidence>
<dbReference type="PANTHER" id="PTHR12149">
    <property type="entry name" value="FRUCTOSAMINE 3 KINASE-RELATED PROTEIN"/>
    <property type="match status" value="1"/>
</dbReference>
<keyword evidence="4" id="KW-1185">Reference proteome</keyword>
<protein>
    <submittedName>
        <fullName evidence="3">Fructosamine kinase family protein</fullName>
    </submittedName>
</protein>
<dbReference type="Gene3D" id="1.10.510.10">
    <property type="entry name" value="Transferase(Phosphotransferase) domain 1"/>
    <property type="match status" value="1"/>
</dbReference>
<dbReference type="InterPro" id="IPR011009">
    <property type="entry name" value="Kinase-like_dom_sf"/>
</dbReference>
<evidence type="ECO:0000313" key="3">
    <source>
        <dbReference type="EMBL" id="MFC6066073.1"/>
    </source>
</evidence>
<dbReference type="SUPFAM" id="SSF56112">
    <property type="entry name" value="Protein kinase-like (PK-like)"/>
    <property type="match status" value="1"/>
</dbReference>
<comment type="similarity">
    <text evidence="1">Belongs to the fructosamine kinase family.</text>
</comment>
<accession>A0ABW1MQW4</accession>
<dbReference type="EMBL" id="JBHSPX010000008">
    <property type="protein sequence ID" value="MFC6066073.1"/>
    <property type="molecule type" value="Genomic_DNA"/>
</dbReference>
<dbReference type="Proteomes" id="UP001596139">
    <property type="component" value="Unassembled WGS sequence"/>
</dbReference>
<evidence type="ECO:0000313" key="4">
    <source>
        <dbReference type="Proteomes" id="UP001596139"/>
    </source>
</evidence>
<dbReference type="PIRSF" id="PIRSF006221">
    <property type="entry name" value="Ketosamine-3-kinase"/>
    <property type="match status" value="1"/>
</dbReference>
<organism evidence="3 4">
    <name type="scientific">Streptomyces ochraceiscleroticus</name>
    <dbReference type="NCBI Taxonomy" id="47761"/>
    <lineage>
        <taxon>Bacteria</taxon>
        <taxon>Bacillati</taxon>
        <taxon>Actinomycetota</taxon>
        <taxon>Actinomycetes</taxon>
        <taxon>Kitasatosporales</taxon>
        <taxon>Streptomycetaceae</taxon>
        <taxon>Streptomyces</taxon>
    </lineage>
</organism>
<dbReference type="RefSeq" id="WP_031054287.1">
    <property type="nucleotide sequence ID" value="NZ_JBHSPX010000008.1"/>
</dbReference>
<dbReference type="GO" id="GO:0016301">
    <property type="term" value="F:kinase activity"/>
    <property type="evidence" value="ECO:0007669"/>
    <property type="project" value="UniProtKB-KW"/>
</dbReference>
<gene>
    <name evidence="3" type="ORF">ACFP4F_26525</name>
</gene>
<sequence>MTAGPTDAGPTAGGDEGPGAVAARLTGRPVTGERRLSSALAEVTLDGGRTVMVKRGDDPGAVRAEAAGLRWLADAGTVRLPAVHGQDGRWLVMDRVASGRPGAAAADRLGRDLAALHTAGAPAFGAPPPGGPQDATIGLAPMRNVPGTDWPRWYGEYRVLPYLRRAVDDGTVRPAEAAVIEQVVERLPDLAGPAEPPARLHGDLWNGNVLWGADGHAWLIDPAAHGGHRETDLAMLHLFGCPHLDRVLDGYQDAAPLADGWADRIGLHQLFPLLVHTVLFGRGYAEQALAASRAALATT</sequence>
<proteinExistence type="inferred from homology"/>